<keyword evidence="3" id="KW-0677">Repeat</keyword>
<keyword evidence="6" id="KW-0067">ATP-binding</keyword>
<reference evidence="9 10" key="1">
    <citation type="submission" date="2022-01" db="EMBL/GenBank/DDBJ databases">
        <authorList>
            <person name="Xiong W."/>
            <person name="Schranz E."/>
        </authorList>
    </citation>
    <scope>NUCLEOTIDE SEQUENCE [LARGE SCALE GENOMIC DNA]</scope>
</reference>
<dbReference type="InterPro" id="IPR036388">
    <property type="entry name" value="WH-like_DNA-bd_sf"/>
</dbReference>
<dbReference type="InterPro" id="IPR042197">
    <property type="entry name" value="Apaf_helical"/>
</dbReference>
<evidence type="ECO:0000256" key="3">
    <source>
        <dbReference type="ARBA" id="ARBA00022737"/>
    </source>
</evidence>
<dbReference type="SUPFAM" id="SSF52540">
    <property type="entry name" value="P-loop containing nucleoside triphosphate hydrolases"/>
    <property type="match status" value="1"/>
</dbReference>
<proteinExistence type="inferred from homology"/>
<dbReference type="InterPro" id="IPR002182">
    <property type="entry name" value="NB-ARC"/>
</dbReference>
<keyword evidence="2" id="KW-0433">Leucine-rich repeat</keyword>
<organism evidence="9 10">
    <name type="scientific">Lactuca virosa</name>
    <dbReference type="NCBI Taxonomy" id="75947"/>
    <lineage>
        <taxon>Eukaryota</taxon>
        <taxon>Viridiplantae</taxon>
        <taxon>Streptophyta</taxon>
        <taxon>Embryophyta</taxon>
        <taxon>Tracheophyta</taxon>
        <taxon>Spermatophyta</taxon>
        <taxon>Magnoliopsida</taxon>
        <taxon>eudicotyledons</taxon>
        <taxon>Gunneridae</taxon>
        <taxon>Pentapetalae</taxon>
        <taxon>asterids</taxon>
        <taxon>campanulids</taxon>
        <taxon>Asterales</taxon>
        <taxon>Asteraceae</taxon>
        <taxon>Cichorioideae</taxon>
        <taxon>Cichorieae</taxon>
        <taxon>Lactucinae</taxon>
        <taxon>Lactuca</taxon>
    </lineage>
</organism>
<dbReference type="SUPFAM" id="SSF52058">
    <property type="entry name" value="L domain-like"/>
    <property type="match status" value="1"/>
</dbReference>
<dbReference type="AlphaFoldDB" id="A0AAU9M0P2"/>
<dbReference type="EMBL" id="CAKMRJ010001112">
    <property type="protein sequence ID" value="CAH1421598.1"/>
    <property type="molecule type" value="Genomic_DNA"/>
</dbReference>
<dbReference type="PANTHER" id="PTHR15140:SF37">
    <property type="entry name" value="UBIQUITIN-LIKE DOMAIN-CONTAINING PROTEIN"/>
    <property type="match status" value="1"/>
</dbReference>
<evidence type="ECO:0000256" key="1">
    <source>
        <dbReference type="ARBA" id="ARBA00008894"/>
    </source>
</evidence>
<keyword evidence="4" id="KW-0547">Nucleotide-binding</keyword>
<dbReference type="InterPro" id="IPR058922">
    <property type="entry name" value="WHD_DRP"/>
</dbReference>
<evidence type="ECO:0000256" key="6">
    <source>
        <dbReference type="ARBA" id="ARBA00022840"/>
    </source>
</evidence>
<dbReference type="Gene3D" id="3.40.50.300">
    <property type="entry name" value="P-loop containing nucleotide triphosphate hydrolases"/>
    <property type="match status" value="2"/>
</dbReference>
<dbReference type="InterPro" id="IPR032675">
    <property type="entry name" value="LRR_dom_sf"/>
</dbReference>
<dbReference type="PANTHER" id="PTHR15140">
    <property type="entry name" value="TUBULIN-SPECIFIC CHAPERONE E"/>
    <property type="match status" value="1"/>
</dbReference>
<dbReference type="GO" id="GO:0006952">
    <property type="term" value="P:defense response"/>
    <property type="evidence" value="ECO:0007669"/>
    <property type="project" value="UniProtKB-KW"/>
</dbReference>
<dbReference type="Gene3D" id="3.80.10.10">
    <property type="entry name" value="Ribonuclease Inhibitor"/>
    <property type="match status" value="1"/>
</dbReference>
<protein>
    <recommendedName>
        <fullName evidence="11">NB-ARC domain-containing protein</fullName>
    </recommendedName>
</protein>
<dbReference type="Proteomes" id="UP001157418">
    <property type="component" value="Unassembled WGS sequence"/>
</dbReference>
<sequence length="823" mass="93502">MAVATDRLLKRLERLRTKSNHMINDVSLDNEHTPFIASPSFKILCKKAMSVCIIDPLWRIVHLSVPELIKFLHEEEGYTCLNVYWLKSLPKILYELQTVLDCVSDSRNWGILDRHVWDEVNKDEEVLGMLKKIKGTLSDYFPVLIDETPRVSCAIEELKTVIDAILILCCEFLDSDVKFVVFDDISRRKLESGFTQRQLELLPVPLKQSVDEEKTVVGFEDDTIKLLDKLTGFSKKLEVIPIIGMAGLGKTTLAKTRTEGSKYLVIFDDIWDDSHWKELKQYFPDDRNGSRILLTTRNSNLGSTTAHSHRLRLRTARESWRILQMMVFKNGKCPWRLYDIGKQISRKCCGLPLAVSITAGLLRGKWTRASWKEVAESLSNYIVNDPNQYMDTLALSYNHLPPHLRPCFLYLGAFPGDCDIPVHKLIWLWVAQGFIHQTGSGSGSKTLEDVAEGYLMDLLGRSLVIVSKKGVDGQIKACHVHDLLRSLCLWKANEEGFSPVVYRVLDIESTSIFSFPREVLQLVNLRYLAIQAEDGNPPTSISNLVHLQILIISSRKNVFIPRSTWDMECLRHLYIKSGEKENLIEDVDVYSDRVLENLQTISGVCPSTSCVGILSRTPNLRKLGFHGSLVSPLGVLEFPRIFSLTCLQTLKLSNTKMYHSSVKSCSLLMFPESLTWLTLSDIGLNWNEIQTIGLLPNLDVLKLNVNACIGEIWGTSDTGLGFRNLKLLKLQDLDLVKWEASSGDFPRLQRLVVRGCSRLEEIPACIGEILTLELIEVSWCSESTAQSARRIQKEQERNGNDFLKVFTSVHRDQQGKRKRPSHD</sequence>
<keyword evidence="10" id="KW-1185">Reference proteome</keyword>
<gene>
    <name evidence="9" type="ORF">LVIROSA_LOCUS8991</name>
</gene>
<dbReference type="Gene3D" id="1.10.8.430">
    <property type="entry name" value="Helical domain of apoptotic protease-activating factors"/>
    <property type="match status" value="1"/>
</dbReference>
<dbReference type="InterPro" id="IPR027417">
    <property type="entry name" value="P-loop_NTPase"/>
</dbReference>
<accession>A0AAU9M0P2</accession>
<dbReference type="GO" id="GO:0043531">
    <property type="term" value="F:ADP binding"/>
    <property type="evidence" value="ECO:0007669"/>
    <property type="project" value="InterPro"/>
</dbReference>
<evidence type="ECO:0000256" key="2">
    <source>
        <dbReference type="ARBA" id="ARBA00022614"/>
    </source>
</evidence>
<evidence type="ECO:0000256" key="5">
    <source>
        <dbReference type="ARBA" id="ARBA00022821"/>
    </source>
</evidence>
<feature type="domain" description="Disease resistance protein winged helix" evidence="8">
    <location>
        <begin position="414"/>
        <end position="487"/>
    </location>
</feature>
<dbReference type="GO" id="GO:0005524">
    <property type="term" value="F:ATP binding"/>
    <property type="evidence" value="ECO:0007669"/>
    <property type="project" value="UniProtKB-KW"/>
</dbReference>
<comment type="caution">
    <text evidence="9">The sequence shown here is derived from an EMBL/GenBank/DDBJ whole genome shotgun (WGS) entry which is preliminary data.</text>
</comment>
<evidence type="ECO:0000259" key="7">
    <source>
        <dbReference type="Pfam" id="PF00931"/>
    </source>
</evidence>
<dbReference type="PRINTS" id="PR00364">
    <property type="entry name" value="DISEASERSIST"/>
</dbReference>
<comment type="similarity">
    <text evidence="1">Belongs to the disease resistance NB-LRR family.</text>
</comment>
<dbReference type="FunFam" id="1.10.10.10:FF:000322">
    <property type="entry name" value="Probable disease resistance protein At1g63360"/>
    <property type="match status" value="1"/>
</dbReference>
<evidence type="ECO:0000256" key="4">
    <source>
        <dbReference type="ARBA" id="ARBA00022741"/>
    </source>
</evidence>
<evidence type="ECO:0008006" key="11">
    <source>
        <dbReference type="Google" id="ProtNLM"/>
    </source>
</evidence>
<evidence type="ECO:0000313" key="10">
    <source>
        <dbReference type="Proteomes" id="UP001157418"/>
    </source>
</evidence>
<keyword evidence="5" id="KW-0611">Plant defense</keyword>
<dbReference type="Pfam" id="PF00931">
    <property type="entry name" value="NB-ARC"/>
    <property type="match status" value="1"/>
</dbReference>
<name>A0AAU9M0P2_9ASTR</name>
<dbReference type="Pfam" id="PF23559">
    <property type="entry name" value="WHD_DRP"/>
    <property type="match status" value="1"/>
</dbReference>
<dbReference type="Gene3D" id="1.10.10.10">
    <property type="entry name" value="Winged helix-like DNA-binding domain superfamily/Winged helix DNA-binding domain"/>
    <property type="match status" value="1"/>
</dbReference>
<feature type="domain" description="NB-ARC" evidence="7">
    <location>
        <begin position="261"/>
        <end position="330"/>
    </location>
</feature>
<evidence type="ECO:0000313" key="9">
    <source>
        <dbReference type="EMBL" id="CAH1421598.1"/>
    </source>
</evidence>
<evidence type="ECO:0000259" key="8">
    <source>
        <dbReference type="Pfam" id="PF23559"/>
    </source>
</evidence>